<organism evidence="2 3">
    <name type="scientific">Corallincola platygyrae</name>
    <dbReference type="NCBI Taxonomy" id="1193278"/>
    <lineage>
        <taxon>Bacteria</taxon>
        <taxon>Pseudomonadati</taxon>
        <taxon>Pseudomonadota</taxon>
        <taxon>Gammaproteobacteria</taxon>
        <taxon>Alteromonadales</taxon>
        <taxon>Psychromonadaceae</taxon>
        <taxon>Corallincola</taxon>
    </lineage>
</organism>
<dbReference type="Proteomes" id="UP001597380">
    <property type="component" value="Unassembled WGS sequence"/>
</dbReference>
<feature type="region of interest" description="Disordered" evidence="1">
    <location>
        <begin position="1"/>
        <end position="57"/>
    </location>
</feature>
<evidence type="ECO:0000256" key="1">
    <source>
        <dbReference type="SAM" id="MobiDB-lite"/>
    </source>
</evidence>
<evidence type="ECO:0000313" key="2">
    <source>
        <dbReference type="EMBL" id="MFD2097146.1"/>
    </source>
</evidence>
<sequence>MNRSVEQRENGLNRLRHKAEEMRKNLKVPATDEDEPTGLLSGGPEHLDIDNEREENA</sequence>
<feature type="compositionally biased region" description="Basic and acidic residues" evidence="1">
    <location>
        <begin position="1"/>
        <end position="11"/>
    </location>
</feature>
<dbReference type="RefSeq" id="WP_345339927.1">
    <property type="nucleotide sequence ID" value="NZ_BAABLI010000012.1"/>
</dbReference>
<dbReference type="EMBL" id="JBHUHT010000016">
    <property type="protein sequence ID" value="MFD2097146.1"/>
    <property type="molecule type" value="Genomic_DNA"/>
</dbReference>
<feature type="compositionally biased region" description="Basic and acidic residues" evidence="1">
    <location>
        <begin position="45"/>
        <end position="57"/>
    </location>
</feature>
<comment type="caution">
    <text evidence="2">The sequence shown here is derived from an EMBL/GenBank/DDBJ whole genome shotgun (WGS) entry which is preliminary data.</text>
</comment>
<name>A0ABW4XNM1_9GAMM</name>
<proteinExistence type="predicted"/>
<keyword evidence="3" id="KW-1185">Reference proteome</keyword>
<gene>
    <name evidence="2" type="ORF">ACFSJ3_14215</name>
</gene>
<accession>A0ABW4XNM1</accession>
<protein>
    <submittedName>
        <fullName evidence="2">Uncharacterized protein</fullName>
    </submittedName>
</protein>
<evidence type="ECO:0000313" key="3">
    <source>
        <dbReference type="Proteomes" id="UP001597380"/>
    </source>
</evidence>
<reference evidence="3" key="1">
    <citation type="journal article" date="2019" name="Int. J. Syst. Evol. Microbiol.">
        <title>The Global Catalogue of Microorganisms (GCM) 10K type strain sequencing project: providing services to taxonomists for standard genome sequencing and annotation.</title>
        <authorList>
            <consortium name="The Broad Institute Genomics Platform"/>
            <consortium name="The Broad Institute Genome Sequencing Center for Infectious Disease"/>
            <person name="Wu L."/>
            <person name="Ma J."/>
        </authorList>
    </citation>
    <scope>NUCLEOTIDE SEQUENCE [LARGE SCALE GENOMIC DNA]</scope>
    <source>
        <strain evidence="3">CGMCC 1.10992</strain>
    </source>
</reference>